<dbReference type="Proteomes" id="UP000567795">
    <property type="component" value="Unassembled WGS sequence"/>
</dbReference>
<dbReference type="EMBL" id="JACBZD010000001">
    <property type="protein sequence ID" value="NYI05300.1"/>
    <property type="molecule type" value="Genomic_DNA"/>
</dbReference>
<dbReference type="InterPro" id="IPR005624">
    <property type="entry name" value="PduO/GlcC-like"/>
</dbReference>
<proteinExistence type="predicted"/>
<protein>
    <submittedName>
        <fullName evidence="1">Uncharacterized protein GlcG (DUF336 family)</fullName>
    </submittedName>
</protein>
<dbReference type="RefSeq" id="WP_179814061.1">
    <property type="nucleotide sequence ID" value="NZ_JACBZD010000001.1"/>
</dbReference>
<dbReference type="Gene3D" id="3.30.450.150">
    <property type="entry name" value="Haem-degrading domain"/>
    <property type="match status" value="1"/>
</dbReference>
<dbReference type="Pfam" id="PF03928">
    <property type="entry name" value="HbpS-like"/>
    <property type="match status" value="1"/>
</dbReference>
<keyword evidence="2" id="KW-1185">Reference proteome</keyword>
<organism evidence="1 2">
    <name type="scientific">Allostreptomyces psammosilenae</name>
    <dbReference type="NCBI Taxonomy" id="1892865"/>
    <lineage>
        <taxon>Bacteria</taxon>
        <taxon>Bacillati</taxon>
        <taxon>Actinomycetota</taxon>
        <taxon>Actinomycetes</taxon>
        <taxon>Kitasatosporales</taxon>
        <taxon>Streptomycetaceae</taxon>
        <taxon>Allostreptomyces</taxon>
    </lineage>
</organism>
<dbReference type="SUPFAM" id="SSF143744">
    <property type="entry name" value="GlcG-like"/>
    <property type="match status" value="1"/>
</dbReference>
<gene>
    <name evidence="1" type="ORF">FHU37_002243</name>
</gene>
<evidence type="ECO:0000313" key="2">
    <source>
        <dbReference type="Proteomes" id="UP000567795"/>
    </source>
</evidence>
<dbReference type="PANTHER" id="PTHR34309">
    <property type="entry name" value="SLR1406 PROTEIN"/>
    <property type="match status" value="1"/>
</dbReference>
<accession>A0A852ZVM8</accession>
<dbReference type="InterPro" id="IPR052517">
    <property type="entry name" value="GlcG_carb_metab_protein"/>
</dbReference>
<name>A0A852ZVM8_9ACTN</name>
<sequence length="146" mass="14646">MTTFPLDEAVRRTEAGLVRAREMGVPMNIAVVDSAGHLVHFARMDGALLGSVDIAVRKARTAALFRLPSATIGELSRSGGPAYDLHHSNGGLVPFGGGLPVLGADGDVVGAVGVSGGTVEQDVLVAEACLSATPTATVPEATASGA</sequence>
<reference evidence="1 2" key="1">
    <citation type="submission" date="2020-07" db="EMBL/GenBank/DDBJ databases">
        <title>Sequencing the genomes of 1000 actinobacteria strains.</title>
        <authorList>
            <person name="Klenk H.-P."/>
        </authorList>
    </citation>
    <scope>NUCLEOTIDE SEQUENCE [LARGE SCALE GENOMIC DNA]</scope>
    <source>
        <strain evidence="1 2">DSM 42178</strain>
    </source>
</reference>
<comment type="caution">
    <text evidence="1">The sequence shown here is derived from an EMBL/GenBank/DDBJ whole genome shotgun (WGS) entry which is preliminary data.</text>
</comment>
<dbReference type="InterPro" id="IPR038084">
    <property type="entry name" value="PduO/GlcC-like_sf"/>
</dbReference>
<evidence type="ECO:0000313" key="1">
    <source>
        <dbReference type="EMBL" id="NYI05300.1"/>
    </source>
</evidence>
<dbReference type="PANTHER" id="PTHR34309:SF1">
    <property type="entry name" value="PROTEIN GLCG"/>
    <property type="match status" value="1"/>
</dbReference>
<dbReference type="AlphaFoldDB" id="A0A852ZVM8"/>